<dbReference type="PANTHER" id="PTHR31462">
    <property type="entry name" value="ENDOSOMAL/LYSOSOMAL POTASSIUM CHANNEL TMEM175"/>
    <property type="match status" value="1"/>
</dbReference>
<evidence type="ECO:0000256" key="1">
    <source>
        <dbReference type="ARBA" id="ARBA00004141"/>
    </source>
</evidence>
<dbReference type="GO" id="GO:0015252">
    <property type="term" value="F:proton channel activity"/>
    <property type="evidence" value="ECO:0007669"/>
    <property type="project" value="InterPro"/>
</dbReference>
<evidence type="ECO:0000256" key="10">
    <source>
        <dbReference type="ARBA" id="ARBA00023136"/>
    </source>
</evidence>
<keyword evidence="3" id="KW-0813">Transport</keyword>
<comment type="caution">
    <text evidence="15">The sequence shown here is derived from an EMBL/GenBank/DDBJ whole genome shotgun (WGS) entry which is preliminary data.</text>
</comment>
<evidence type="ECO:0000256" key="7">
    <source>
        <dbReference type="ARBA" id="ARBA00022958"/>
    </source>
</evidence>
<keyword evidence="11" id="KW-0407">Ion channel</keyword>
<evidence type="ECO:0000256" key="4">
    <source>
        <dbReference type="ARBA" id="ARBA00022538"/>
    </source>
</evidence>
<comment type="similarity">
    <text evidence="2">Belongs to the TMEM175 family.</text>
</comment>
<feature type="transmembrane region" description="Helical" evidence="14">
    <location>
        <begin position="77"/>
        <end position="95"/>
    </location>
</feature>
<feature type="transmembrane region" description="Helical" evidence="14">
    <location>
        <begin position="180"/>
        <end position="199"/>
    </location>
</feature>
<keyword evidence="8 14" id="KW-1133">Transmembrane helix</keyword>
<reference evidence="15" key="1">
    <citation type="submission" date="2023-03" db="EMBL/GenBank/DDBJ databases">
        <authorList>
            <person name="Shen W."/>
            <person name="Cai J."/>
        </authorList>
    </citation>
    <scope>NUCLEOTIDE SEQUENCE</scope>
    <source>
        <strain evidence="15">B226-2</strain>
    </source>
</reference>
<evidence type="ECO:0000256" key="2">
    <source>
        <dbReference type="ARBA" id="ARBA00006920"/>
    </source>
</evidence>
<feature type="transmembrane region" description="Helical" evidence="14">
    <location>
        <begin position="47"/>
        <end position="65"/>
    </location>
</feature>
<gene>
    <name evidence="15" type="ORF">P7H43_11235</name>
</gene>
<feature type="region of interest" description="Disordered" evidence="13">
    <location>
        <begin position="1"/>
        <end position="21"/>
    </location>
</feature>
<comment type="subcellular location">
    <subcellularLocation>
        <location evidence="1">Membrane</location>
        <topology evidence="1">Multi-pass membrane protein</topology>
    </subcellularLocation>
</comment>
<proteinExistence type="inferred from homology"/>
<name>A0AAW8U1V2_9ENTE</name>
<dbReference type="PANTHER" id="PTHR31462:SF5">
    <property type="entry name" value="ENDOSOMAL_LYSOSOMAL PROTON CHANNEL TMEM175"/>
    <property type="match status" value="1"/>
</dbReference>
<evidence type="ECO:0000256" key="6">
    <source>
        <dbReference type="ARBA" id="ARBA00022826"/>
    </source>
</evidence>
<feature type="transmembrane region" description="Helical" evidence="14">
    <location>
        <begin position="140"/>
        <end position="159"/>
    </location>
</feature>
<evidence type="ECO:0000256" key="11">
    <source>
        <dbReference type="ARBA" id="ARBA00023303"/>
    </source>
</evidence>
<keyword evidence="9" id="KW-0406">Ion transport</keyword>
<accession>A0AAW8U1V2</accession>
<protein>
    <submittedName>
        <fullName evidence="15">TMEM175 family protein</fullName>
    </submittedName>
</protein>
<evidence type="ECO:0000256" key="13">
    <source>
        <dbReference type="SAM" id="MobiDB-lite"/>
    </source>
</evidence>
<evidence type="ECO:0000256" key="14">
    <source>
        <dbReference type="SAM" id="Phobius"/>
    </source>
</evidence>
<feature type="transmembrane region" description="Helical" evidence="14">
    <location>
        <begin position="107"/>
        <end position="128"/>
    </location>
</feature>
<keyword evidence="10 14" id="KW-0472">Membrane</keyword>
<dbReference type="EMBL" id="JARQBJ010000005">
    <property type="protein sequence ID" value="MDT2811050.1"/>
    <property type="molecule type" value="Genomic_DNA"/>
</dbReference>
<keyword evidence="7" id="KW-0630">Potassium</keyword>
<evidence type="ECO:0000256" key="3">
    <source>
        <dbReference type="ARBA" id="ARBA00022448"/>
    </source>
</evidence>
<organism evidence="15 16">
    <name type="scientific">Enterococcus asini</name>
    <dbReference type="NCBI Taxonomy" id="57732"/>
    <lineage>
        <taxon>Bacteria</taxon>
        <taxon>Bacillati</taxon>
        <taxon>Bacillota</taxon>
        <taxon>Bacilli</taxon>
        <taxon>Lactobacillales</taxon>
        <taxon>Enterococcaceae</taxon>
        <taxon>Enterococcus</taxon>
    </lineage>
</organism>
<keyword evidence="6" id="KW-0631">Potassium channel</keyword>
<evidence type="ECO:0000256" key="9">
    <source>
        <dbReference type="ARBA" id="ARBA00023065"/>
    </source>
</evidence>
<sequence>MKKHPRGRWNDEHLSASDRQKNEKIQAEFAKIQTEEQSRLKEHLETFNDGVIAIIITIMVLEVPLPSDGQTSYLELIRSLIVFLISFFIVANFWYQHHRTFGMVKQATRSILLTNFLFLAALSVLPLMTKWIMQEQDSLAIVNFGVVYFVANLMELIMYRFAFLNLFGKSETVFHFSNRITIARIWGQLLLNILLILIALKWPPVAMVLYLSLPIIAFFFPDQTGLRRQKKVRVKAALTHEEHEEQTKNRDSAEN</sequence>
<dbReference type="RefSeq" id="WP_311835699.1">
    <property type="nucleotide sequence ID" value="NZ_JARQBJ010000005.1"/>
</dbReference>
<evidence type="ECO:0000256" key="5">
    <source>
        <dbReference type="ARBA" id="ARBA00022692"/>
    </source>
</evidence>
<keyword evidence="4" id="KW-0633">Potassium transport</keyword>
<dbReference type="InterPro" id="IPR010617">
    <property type="entry name" value="TMEM175-like"/>
</dbReference>
<feature type="compositionally biased region" description="Basic and acidic residues" evidence="13">
    <location>
        <begin position="8"/>
        <end position="21"/>
    </location>
</feature>
<evidence type="ECO:0000256" key="12">
    <source>
        <dbReference type="ARBA" id="ARBA00034430"/>
    </source>
</evidence>
<keyword evidence="5 14" id="KW-0812">Transmembrane</keyword>
<evidence type="ECO:0000313" key="16">
    <source>
        <dbReference type="Proteomes" id="UP001256711"/>
    </source>
</evidence>
<feature type="transmembrane region" description="Helical" evidence="14">
    <location>
        <begin position="205"/>
        <end position="221"/>
    </location>
</feature>
<dbReference type="AlphaFoldDB" id="A0AAW8U1V2"/>
<dbReference type="GO" id="GO:0016020">
    <property type="term" value="C:membrane"/>
    <property type="evidence" value="ECO:0007669"/>
    <property type="project" value="UniProtKB-SubCell"/>
</dbReference>
<comment type="catalytic activity">
    <reaction evidence="12">
        <text>K(+)(in) = K(+)(out)</text>
        <dbReference type="Rhea" id="RHEA:29463"/>
        <dbReference type="ChEBI" id="CHEBI:29103"/>
    </reaction>
</comment>
<dbReference type="GO" id="GO:0005267">
    <property type="term" value="F:potassium channel activity"/>
    <property type="evidence" value="ECO:0007669"/>
    <property type="project" value="UniProtKB-KW"/>
</dbReference>
<evidence type="ECO:0000313" key="15">
    <source>
        <dbReference type="EMBL" id="MDT2811050.1"/>
    </source>
</evidence>
<dbReference type="Proteomes" id="UP001256711">
    <property type="component" value="Unassembled WGS sequence"/>
</dbReference>
<evidence type="ECO:0000256" key="8">
    <source>
        <dbReference type="ARBA" id="ARBA00022989"/>
    </source>
</evidence>
<dbReference type="Pfam" id="PF06736">
    <property type="entry name" value="TMEM175"/>
    <property type="match status" value="1"/>
</dbReference>